<reference evidence="2 3" key="1">
    <citation type="journal article" date="2019" name="PLoS Pathog.">
        <title>Genome sequence of the bovine parasite Schistosoma bovis Tanzania.</title>
        <authorList>
            <person name="Oey H."/>
            <person name="Zakrzewski M."/>
            <person name="Gobert G."/>
            <person name="Gravermann K."/>
            <person name="Stoye J."/>
            <person name="Jones M."/>
            <person name="Mcmanus D."/>
            <person name="Krause L."/>
        </authorList>
    </citation>
    <scope>NUCLEOTIDE SEQUENCE [LARGE SCALE GENOMIC DNA]</scope>
    <source>
        <strain evidence="2 3">TAN1997</strain>
    </source>
</reference>
<name>A0A430QF65_SCHBO</name>
<proteinExistence type="predicted"/>
<dbReference type="EMBL" id="QMKO01001814">
    <property type="protein sequence ID" value="RTG86365.1"/>
    <property type="molecule type" value="Genomic_DNA"/>
</dbReference>
<dbReference type="Proteomes" id="UP000290809">
    <property type="component" value="Unassembled WGS sequence"/>
</dbReference>
<evidence type="ECO:0000256" key="1">
    <source>
        <dbReference type="SAM" id="MobiDB-lite"/>
    </source>
</evidence>
<feature type="region of interest" description="Disordered" evidence="1">
    <location>
        <begin position="120"/>
        <end position="142"/>
    </location>
</feature>
<feature type="compositionally biased region" description="Basic residues" evidence="1">
    <location>
        <begin position="26"/>
        <end position="36"/>
    </location>
</feature>
<feature type="region of interest" description="Disordered" evidence="1">
    <location>
        <begin position="1"/>
        <end position="108"/>
    </location>
</feature>
<dbReference type="STRING" id="6184.A0A430QF65"/>
<keyword evidence="3" id="KW-1185">Reference proteome</keyword>
<gene>
    <name evidence="2" type="ORF">DC041_0004789</name>
</gene>
<accession>A0A430QF65</accession>
<organism evidence="2 3">
    <name type="scientific">Schistosoma bovis</name>
    <name type="common">Blood fluke</name>
    <dbReference type="NCBI Taxonomy" id="6184"/>
    <lineage>
        <taxon>Eukaryota</taxon>
        <taxon>Metazoa</taxon>
        <taxon>Spiralia</taxon>
        <taxon>Lophotrochozoa</taxon>
        <taxon>Platyhelminthes</taxon>
        <taxon>Trematoda</taxon>
        <taxon>Digenea</taxon>
        <taxon>Strigeidida</taxon>
        <taxon>Schistosomatoidea</taxon>
        <taxon>Schistosomatidae</taxon>
        <taxon>Schistosoma</taxon>
    </lineage>
</organism>
<dbReference type="AlphaFoldDB" id="A0A430QF65"/>
<feature type="compositionally biased region" description="Polar residues" evidence="1">
    <location>
        <begin position="89"/>
        <end position="103"/>
    </location>
</feature>
<feature type="compositionally biased region" description="Polar residues" evidence="1">
    <location>
        <begin position="44"/>
        <end position="62"/>
    </location>
</feature>
<feature type="compositionally biased region" description="Basic and acidic residues" evidence="1">
    <location>
        <begin position="10"/>
        <end position="20"/>
    </location>
</feature>
<protein>
    <submittedName>
        <fullName evidence="2">Uncharacterized protein</fullName>
    </submittedName>
</protein>
<sequence length="1063" mass="120919">MGSILSRFSSRKDEKSDTDSRSATTIRKRFSWRSNKKPADVGGTSVNRSSTMPARTRLQPTEETPEDRKHDDIFDSEQDEKSCSKSVVKPNQNDDTSQHSSGQLEKHNVECAKKPIVCEIPGGKDEKQPIQISSTNEPENKDNMARTISTEEAELLIGRVLPNQENVSPHENITVSATNSSLTHDNINFNHTEDLIVNKQQLQETLDHSIHDSCLTMDQQEITKDQNGFVDDTQHHFEDKTDLLKDDIHSEIVREEIKLEQNPPLCLSPEEKEEFVHQDIRRNNSTEQLNAENDIIKQEGEENLSVEGSSHNEVMQSSPAVCFSRSNVVEYPPPEQTHLVDIDEQTYNQQTNNISNIQSSETVGEKDLIHEQIVQNELLECSAEPHPFHNLSNNEEFSNSELIDTDNKVNFVETENTLDNVISEHVEQKDVFQETMEKEFNEILINSSETKILSADEPPINLNDDINAKQTENLSHHKDTEHEAPIDEEETLNELDKCLSQPGLAYDPMHSVSPITTEPINLNDDIHVEQTENLSHSENMESINLNDDIHVEQTENLSHHKDTEHEAPIDEEETLNELDKCLSQPGLAYDPMHSVSPITTEPINLNDDIHVEQTENLSHSENMESINLNDDIHVEQTENLSHHKDTEHEAPIDEEETLNELDKCLSQPGLAYDPMHSVSPITTEPINLNDDIHVEQTENLSHSENMESINLNDDIHVEQTENLSHHKDTEHEAPIDEEETLNELDKCLSQPGLAYDPMHSVSPITTEPINLNDDIHDEQTEYTSPSEYNVNNNISTEKFIDTVVESSAEPVMECDFSSNESRFTSELVLSEENREATTDVDLEHPTEDIRSEDIHHKQINDTEILTTLEESVNLQNTMNSTHIDDEIDQHQILEVSYNENHSNVPLNGDTIDVITSDNLHTNVISENDVLKQQDVFNSMSMNDDNDIMKNLENSKNNEIHEFEDEAQSLVQSVLSNAKEFVINENNFDNHYNSDNMNTNLNLTNNNSNNNDYLTTNNNNSMNEEDTIEMKQDITMKTSMEFDHSDLSELNNQLLKNTNDLAIA</sequence>
<evidence type="ECO:0000313" key="2">
    <source>
        <dbReference type="EMBL" id="RTG86365.1"/>
    </source>
</evidence>
<evidence type="ECO:0000313" key="3">
    <source>
        <dbReference type="Proteomes" id="UP000290809"/>
    </source>
</evidence>
<feature type="compositionally biased region" description="Basic and acidic residues" evidence="1">
    <location>
        <begin position="66"/>
        <end position="83"/>
    </location>
</feature>
<comment type="caution">
    <text evidence="2">The sequence shown here is derived from an EMBL/GenBank/DDBJ whole genome shotgun (WGS) entry which is preliminary data.</text>
</comment>